<proteinExistence type="predicted"/>
<organism evidence="1">
    <name type="scientific">Arundo donax</name>
    <name type="common">Giant reed</name>
    <name type="synonym">Donax arundinaceus</name>
    <dbReference type="NCBI Taxonomy" id="35708"/>
    <lineage>
        <taxon>Eukaryota</taxon>
        <taxon>Viridiplantae</taxon>
        <taxon>Streptophyta</taxon>
        <taxon>Embryophyta</taxon>
        <taxon>Tracheophyta</taxon>
        <taxon>Spermatophyta</taxon>
        <taxon>Magnoliopsida</taxon>
        <taxon>Liliopsida</taxon>
        <taxon>Poales</taxon>
        <taxon>Poaceae</taxon>
        <taxon>PACMAD clade</taxon>
        <taxon>Arundinoideae</taxon>
        <taxon>Arundineae</taxon>
        <taxon>Arundo</taxon>
    </lineage>
</organism>
<dbReference type="AlphaFoldDB" id="A0A0A8ZP34"/>
<name>A0A0A8ZP34_ARUDO</name>
<reference evidence="1" key="2">
    <citation type="journal article" date="2015" name="Data Brief">
        <title>Shoot transcriptome of the giant reed, Arundo donax.</title>
        <authorList>
            <person name="Barrero R.A."/>
            <person name="Guerrero F.D."/>
            <person name="Moolhuijzen P."/>
            <person name="Goolsby J.A."/>
            <person name="Tidwell J."/>
            <person name="Bellgard S.E."/>
            <person name="Bellgard M.I."/>
        </authorList>
    </citation>
    <scope>NUCLEOTIDE SEQUENCE</scope>
    <source>
        <tissue evidence="1">Shoot tissue taken approximately 20 cm above the soil surface</tissue>
    </source>
</reference>
<dbReference type="EMBL" id="GBRH01257339">
    <property type="protein sequence ID" value="JAD40556.1"/>
    <property type="molecule type" value="Transcribed_RNA"/>
</dbReference>
<reference evidence="1" key="1">
    <citation type="submission" date="2014-09" db="EMBL/GenBank/DDBJ databases">
        <authorList>
            <person name="Magalhaes I.L.F."/>
            <person name="Oliveira U."/>
            <person name="Santos F.R."/>
            <person name="Vidigal T.H.D.A."/>
            <person name="Brescovit A.D."/>
            <person name="Santos A.J."/>
        </authorList>
    </citation>
    <scope>NUCLEOTIDE SEQUENCE</scope>
    <source>
        <tissue evidence="1">Shoot tissue taken approximately 20 cm above the soil surface</tissue>
    </source>
</reference>
<evidence type="ECO:0000313" key="1">
    <source>
        <dbReference type="EMBL" id="JAD40556.1"/>
    </source>
</evidence>
<sequence length="68" mass="8128">MRQRETSYLMLDPMNWFLIDPIVTQQSQIKIGSHCHLDAYEGDKLMEYHRHCHLDAFRLQIIYADSCT</sequence>
<accession>A0A0A8ZP34</accession>
<protein>
    <submittedName>
        <fullName evidence="1">Uncharacterized protein</fullName>
    </submittedName>
</protein>